<accession>A0ABN7WJQ7</accession>
<sequence>ISDIYYNPWIDLNFDQNNQQSELDALPIKEIPIEPEAVQLELLQPQDTENIEDTQDPWEIFEENIVASGQAQGYPNDEYQINGSLILMKKASIQLFTSQEANLLQVSNPKTIQAIPASWLQQRFFSNKASTIGQAKK</sequence>
<reference evidence="1 2" key="1">
    <citation type="submission" date="2021-06" db="EMBL/GenBank/DDBJ databases">
        <authorList>
            <person name="Kallberg Y."/>
            <person name="Tangrot J."/>
            <person name="Rosling A."/>
        </authorList>
    </citation>
    <scope>NUCLEOTIDE SEQUENCE [LARGE SCALE GENOMIC DNA]</scope>
    <source>
        <strain evidence="1 2">120-4 pot B 10/14</strain>
    </source>
</reference>
<gene>
    <name evidence="1" type="ORF">GMARGA_LOCUS31852</name>
</gene>
<dbReference type="Proteomes" id="UP000789901">
    <property type="component" value="Unassembled WGS sequence"/>
</dbReference>
<dbReference type="EMBL" id="CAJVQB010048517">
    <property type="protein sequence ID" value="CAG8834034.1"/>
    <property type="molecule type" value="Genomic_DNA"/>
</dbReference>
<protein>
    <submittedName>
        <fullName evidence="1">40514_t:CDS:1</fullName>
    </submittedName>
</protein>
<evidence type="ECO:0000313" key="1">
    <source>
        <dbReference type="EMBL" id="CAG8834034.1"/>
    </source>
</evidence>
<organism evidence="1 2">
    <name type="scientific">Gigaspora margarita</name>
    <dbReference type="NCBI Taxonomy" id="4874"/>
    <lineage>
        <taxon>Eukaryota</taxon>
        <taxon>Fungi</taxon>
        <taxon>Fungi incertae sedis</taxon>
        <taxon>Mucoromycota</taxon>
        <taxon>Glomeromycotina</taxon>
        <taxon>Glomeromycetes</taxon>
        <taxon>Diversisporales</taxon>
        <taxon>Gigasporaceae</taxon>
        <taxon>Gigaspora</taxon>
    </lineage>
</organism>
<comment type="caution">
    <text evidence="1">The sequence shown here is derived from an EMBL/GenBank/DDBJ whole genome shotgun (WGS) entry which is preliminary data.</text>
</comment>
<keyword evidence="2" id="KW-1185">Reference proteome</keyword>
<feature type="non-terminal residue" evidence="1">
    <location>
        <position position="1"/>
    </location>
</feature>
<name>A0ABN7WJQ7_GIGMA</name>
<evidence type="ECO:0000313" key="2">
    <source>
        <dbReference type="Proteomes" id="UP000789901"/>
    </source>
</evidence>
<proteinExistence type="predicted"/>